<feature type="domain" description="Serine-tRNA synthetase type1 N-terminal" evidence="6">
    <location>
        <begin position="1"/>
        <end position="110"/>
    </location>
</feature>
<evidence type="ECO:0000256" key="3">
    <source>
        <dbReference type="ARBA" id="ARBA00022917"/>
    </source>
</evidence>
<comment type="catalytic activity">
    <reaction evidence="5">
        <text>tRNA(Ser) + L-serine + ATP = L-seryl-tRNA(Ser) + AMP + diphosphate + H(+)</text>
        <dbReference type="Rhea" id="RHEA:12292"/>
        <dbReference type="Rhea" id="RHEA-COMP:9669"/>
        <dbReference type="Rhea" id="RHEA-COMP:9703"/>
        <dbReference type="ChEBI" id="CHEBI:15378"/>
        <dbReference type="ChEBI" id="CHEBI:30616"/>
        <dbReference type="ChEBI" id="CHEBI:33019"/>
        <dbReference type="ChEBI" id="CHEBI:33384"/>
        <dbReference type="ChEBI" id="CHEBI:78442"/>
        <dbReference type="ChEBI" id="CHEBI:78533"/>
        <dbReference type="ChEBI" id="CHEBI:456215"/>
        <dbReference type="EC" id="6.1.1.11"/>
    </reaction>
</comment>
<evidence type="ECO:0000259" key="6">
    <source>
        <dbReference type="Pfam" id="PF02403"/>
    </source>
</evidence>
<dbReference type="GO" id="GO:0004828">
    <property type="term" value="F:serine-tRNA ligase activity"/>
    <property type="evidence" value="ECO:0007669"/>
    <property type="project" value="UniProtKB-EC"/>
</dbReference>
<keyword evidence="3" id="KW-0648">Protein biosynthesis</keyword>
<feature type="non-terminal residue" evidence="7">
    <location>
        <position position="160"/>
    </location>
</feature>
<dbReference type="GO" id="GO:0006412">
    <property type="term" value="P:translation"/>
    <property type="evidence" value="ECO:0007669"/>
    <property type="project" value="UniProtKB-KW"/>
</dbReference>
<proteinExistence type="inferred from homology"/>
<sequence>VIDLRLLRRDPAGVKAAIARRGEDTGSLDRVLEVDARQREAAESRDRVRNEIKTISREVGGLHKEGKADQASDLQERSRALGVEEVALADESDVLLAEIADILLRVPNVPADQCPDGADQSDNVVVRVEGYDESGYSDHQRVPHWEVGEELGILDVERGA</sequence>
<organism evidence="7">
    <name type="scientific">marine metagenome</name>
    <dbReference type="NCBI Taxonomy" id="408172"/>
    <lineage>
        <taxon>unclassified sequences</taxon>
        <taxon>metagenomes</taxon>
        <taxon>ecological metagenomes</taxon>
    </lineage>
</organism>
<evidence type="ECO:0000256" key="1">
    <source>
        <dbReference type="ARBA" id="ARBA00010728"/>
    </source>
</evidence>
<dbReference type="Pfam" id="PF02403">
    <property type="entry name" value="Seryl_tRNA_N"/>
    <property type="match status" value="1"/>
</dbReference>
<dbReference type="InterPro" id="IPR015866">
    <property type="entry name" value="Ser-tRNA-synth_1_N"/>
</dbReference>
<gene>
    <name evidence="7" type="ORF">METZ01_LOCUS113774</name>
</gene>
<keyword evidence="2" id="KW-0963">Cytoplasm</keyword>
<feature type="non-terminal residue" evidence="7">
    <location>
        <position position="1"/>
    </location>
</feature>
<protein>
    <recommendedName>
        <fullName evidence="6">Serine-tRNA synthetase type1 N-terminal domain-containing protein</fullName>
    </recommendedName>
</protein>
<dbReference type="Gene3D" id="1.10.287.40">
    <property type="entry name" value="Serine-tRNA synthetase, tRNA binding domain"/>
    <property type="match status" value="1"/>
</dbReference>
<dbReference type="InterPro" id="IPR042103">
    <property type="entry name" value="SerRS_1_N_sf"/>
</dbReference>
<evidence type="ECO:0000313" key="7">
    <source>
        <dbReference type="EMBL" id="SVA60920.1"/>
    </source>
</evidence>
<reference evidence="7" key="1">
    <citation type="submission" date="2018-05" db="EMBL/GenBank/DDBJ databases">
        <authorList>
            <person name="Lanie J.A."/>
            <person name="Ng W.-L."/>
            <person name="Kazmierczak K.M."/>
            <person name="Andrzejewski T.M."/>
            <person name="Davidsen T.M."/>
            <person name="Wayne K.J."/>
            <person name="Tettelin H."/>
            <person name="Glass J.I."/>
            <person name="Rusch D."/>
            <person name="Podicherti R."/>
            <person name="Tsui H.-C.T."/>
            <person name="Winkler M.E."/>
        </authorList>
    </citation>
    <scope>NUCLEOTIDE SEQUENCE</scope>
</reference>
<dbReference type="GO" id="GO:0000166">
    <property type="term" value="F:nucleotide binding"/>
    <property type="evidence" value="ECO:0007669"/>
    <property type="project" value="InterPro"/>
</dbReference>
<evidence type="ECO:0000256" key="5">
    <source>
        <dbReference type="ARBA" id="ARBA00048823"/>
    </source>
</evidence>
<accession>A0A381X8H2</accession>
<dbReference type="EMBL" id="UINC01014249">
    <property type="protein sequence ID" value="SVA60920.1"/>
    <property type="molecule type" value="Genomic_DNA"/>
</dbReference>
<dbReference type="AlphaFoldDB" id="A0A381X8H2"/>
<dbReference type="PANTHER" id="PTHR43697">
    <property type="entry name" value="SERYL-TRNA SYNTHETASE"/>
    <property type="match status" value="1"/>
</dbReference>
<evidence type="ECO:0000256" key="4">
    <source>
        <dbReference type="ARBA" id="ARBA00047929"/>
    </source>
</evidence>
<dbReference type="SUPFAM" id="SSF46589">
    <property type="entry name" value="tRNA-binding arm"/>
    <property type="match status" value="1"/>
</dbReference>
<comment type="similarity">
    <text evidence="1">Belongs to the class-II aminoacyl-tRNA synthetase family. Type-1 seryl-tRNA synthetase subfamily.</text>
</comment>
<comment type="catalytic activity">
    <reaction evidence="4">
        <text>tRNA(Sec) + L-serine + ATP = L-seryl-tRNA(Sec) + AMP + diphosphate + H(+)</text>
        <dbReference type="Rhea" id="RHEA:42580"/>
        <dbReference type="Rhea" id="RHEA-COMP:9742"/>
        <dbReference type="Rhea" id="RHEA-COMP:10128"/>
        <dbReference type="ChEBI" id="CHEBI:15378"/>
        <dbReference type="ChEBI" id="CHEBI:30616"/>
        <dbReference type="ChEBI" id="CHEBI:33019"/>
        <dbReference type="ChEBI" id="CHEBI:33384"/>
        <dbReference type="ChEBI" id="CHEBI:78442"/>
        <dbReference type="ChEBI" id="CHEBI:78533"/>
        <dbReference type="ChEBI" id="CHEBI:456215"/>
        <dbReference type="EC" id="6.1.1.11"/>
    </reaction>
</comment>
<name>A0A381X8H2_9ZZZZ</name>
<dbReference type="PANTHER" id="PTHR43697:SF1">
    <property type="entry name" value="SERINE--TRNA LIGASE"/>
    <property type="match status" value="1"/>
</dbReference>
<evidence type="ECO:0000256" key="2">
    <source>
        <dbReference type="ARBA" id="ARBA00022490"/>
    </source>
</evidence>
<dbReference type="InterPro" id="IPR010978">
    <property type="entry name" value="tRNA-bd_arm"/>
</dbReference>